<name>A0A1G2QZW6_9BACT</name>
<feature type="region of interest" description="Disordered" evidence="1">
    <location>
        <begin position="76"/>
        <end position="123"/>
    </location>
</feature>
<dbReference type="AlphaFoldDB" id="A0A1G2QZW6"/>
<accession>A0A1G2QZW6</accession>
<dbReference type="InterPro" id="IPR026363">
    <property type="entry name" value="CxxC-x17-CxxC_dom"/>
</dbReference>
<reference evidence="3 4" key="1">
    <citation type="journal article" date="2016" name="Nat. Commun.">
        <title>Thousands of microbial genomes shed light on interconnected biogeochemical processes in an aquifer system.</title>
        <authorList>
            <person name="Anantharaman K."/>
            <person name="Brown C.T."/>
            <person name="Hug L.A."/>
            <person name="Sharon I."/>
            <person name="Castelle C.J."/>
            <person name="Probst A.J."/>
            <person name="Thomas B.C."/>
            <person name="Singh A."/>
            <person name="Wilkins M.J."/>
            <person name="Karaoz U."/>
            <person name="Brodie E.L."/>
            <person name="Williams K.H."/>
            <person name="Hubbard S.S."/>
            <person name="Banfield J.F."/>
        </authorList>
    </citation>
    <scope>NUCLEOTIDE SEQUENCE [LARGE SCALE GENOMIC DNA]</scope>
</reference>
<protein>
    <recommendedName>
        <fullName evidence="2">CxxC-x17-CxxC domain-containing protein</fullName>
    </recommendedName>
</protein>
<evidence type="ECO:0000259" key="2">
    <source>
        <dbReference type="Pfam" id="PF23477"/>
    </source>
</evidence>
<comment type="caution">
    <text evidence="3">The sequence shown here is derived from an EMBL/GenBank/DDBJ whole genome shotgun (WGS) entry which is preliminary data.</text>
</comment>
<proteinExistence type="predicted"/>
<organism evidence="3 4">
    <name type="scientific">Candidatus Wildermuthbacteria bacterium RIFCSPHIGHO2_01_FULL_49_22b</name>
    <dbReference type="NCBI Taxonomy" id="1802448"/>
    <lineage>
        <taxon>Bacteria</taxon>
        <taxon>Candidatus Wildermuthiibacteriota</taxon>
    </lineage>
</organism>
<dbReference type="Pfam" id="PF23477">
    <property type="entry name" value="zf_Tbcl_2"/>
    <property type="match status" value="1"/>
</dbReference>
<evidence type="ECO:0000256" key="1">
    <source>
        <dbReference type="SAM" id="MobiDB-lite"/>
    </source>
</evidence>
<feature type="domain" description="CxxC-x17-CxxC" evidence="2">
    <location>
        <begin position="41"/>
        <end position="76"/>
    </location>
</feature>
<dbReference type="EMBL" id="MHTT01000006">
    <property type="protein sequence ID" value="OHA66110.1"/>
    <property type="molecule type" value="Genomic_DNA"/>
</dbReference>
<evidence type="ECO:0000313" key="4">
    <source>
        <dbReference type="Proteomes" id="UP000178065"/>
    </source>
</evidence>
<feature type="region of interest" description="Disordered" evidence="1">
    <location>
        <begin position="1"/>
        <end position="40"/>
    </location>
</feature>
<dbReference type="STRING" id="1802448.A2672_01150"/>
<feature type="compositionally biased region" description="Basic and acidic residues" evidence="1">
    <location>
        <begin position="76"/>
        <end position="86"/>
    </location>
</feature>
<gene>
    <name evidence="3" type="ORF">A2672_01150</name>
</gene>
<feature type="compositionally biased region" description="Gly residues" evidence="1">
    <location>
        <begin position="16"/>
        <end position="34"/>
    </location>
</feature>
<sequence>MKNFNGHRGNNKGHGNRGGSRFGGGRPSFGGRAGGARSDDRQMFEATCSECGKVARVPFRPTGDKPVFCRECFAKQDHGQDQRQGEGPRGGFGNDRGPRDHRPYQPSHGPATVHAPRPTAPDPLLHELRKQLDRMDSKLNQLLELSRGADIRKSLAVVEDTKLKPTTHIKSTAKAKVTKTTKSKVAKKK</sequence>
<dbReference type="Proteomes" id="UP000178065">
    <property type="component" value="Unassembled WGS sequence"/>
</dbReference>
<dbReference type="NCBIfam" id="TIGR04272">
    <property type="entry name" value="cxxc_cxxc_Mbark"/>
    <property type="match status" value="1"/>
</dbReference>
<evidence type="ECO:0000313" key="3">
    <source>
        <dbReference type="EMBL" id="OHA66110.1"/>
    </source>
</evidence>